<dbReference type="Gene3D" id="3.20.20.410">
    <property type="entry name" value="Protein of unknown function UPF0759"/>
    <property type="match status" value="1"/>
</dbReference>
<dbReference type="Pfam" id="PF01904">
    <property type="entry name" value="DUF72"/>
    <property type="match status" value="1"/>
</dbReference>
<dbReference type="PANTHER" id="PTHR30348:SF4">
    <property type="entry name" value="DUF72 DOMAIN-CONTAINING PROTEIN"/>
    <property type="match status" value="1"/>
</dbReference>
<comment type="caution">
    <text evidence="1">The sequence shown here is derived from an EMBL/GenBank/DDBJ whole genome shotgun (WGS) entry which is preliminary data.</text>
</comment>
<accession>A0A5M6CSZ2</accession>
<sequence length="249" mass="28634">MKLKGIFYAGTSGLQLPIPKSAYPENYRDKSRLVYYSSLYNSVEINSSFYKLPQAKTIGKWIGEIGDDFRISLKAWQNITHVKALDFLKGDIEKFLAIIPHPENKIGCLLFQFPPGLQASAKDQLFHLLDIIRSNENSVDWKIATEFRHYSWYGQINNEQLKPYNATIVIHDMHMSATPFVNKDTGFLYLRFHGPDGKYRGSYDDAFLQEKAALVKQYLSKGKDVYAYFNNTMGNALGNLDTFMRMVQK</sequence>
<evidence type="ECO:0000313" key="1">
    <source>
        <dbReference type="EMBL" id="KAA5536155.1"/>
    </source>
</evidence>
<dbReference type="PANTHER" id="PTHR30348">
    <property type="entry name" value="UNCHARACTERIZED PROTEIN YECE"/>
    <property type="match status" value="1"/>
</dbReference>
<dbReference type="InterPro" id="IPR002763">
    <property type="entry name" value="DUF72"/>
</dbReference>
<dbReference type="Proteomes" id="UP000323632">
    <property type="component" value="Unassembled WGS sequence"/>
</dbReference>
<proteinExistence type="predicted"/>
<dbReference type="InterPro" id="IPR036520">
    <property type="entry name" value="UPF0759_sf"/>
</dbReference>
<keyword evidence="2" id="KW-1185">Reference proteome</keyword>
<dbReference type="RefSeq" id="WP_150030728.1">
    <property type="nucleotide sequence ID" value="NZ_VWSH01000001.1"/>
</dbReference>
<organism evidence="1 2">
    <name type="scientific">Taibaiella lutea</name>
    <dbReference type="NCBI Taxonomy" id="2608001"/>
    <lineage>
        <taxon>Bacteria</taxon>
        <taxon>Pseudomonadati</taxon>
        <taxon>Bacteroidota</taxon>
        <taxon>Chitinophagia</taxon>
        <taxon>Chitinophagales</taxon>
        <taxon>Chitinophagaceae</taxon>
        <taxon>Taibaiella</taxon>
    </lineage>
</organism>
<reference evidence="1 2" key="1">
    <citation type="submission" date="2019-09" db="EMBL/GenBank/DDBJ databases">
        <title>Genome sequence and assembly of Taibaiella sp.</title>
        <authorList>
            <person name="Chhetri G."/>
        </authorList>
    </citation>
    <scope>NUCLEOTIDE SEQUENCE [LARGE SCALE GENOMIC DNA]</scope>
    <source>
        <strain evidence="1 2">KVB11</strain>
    </source>
</reference>
<protein>
    <submittedName>
        <fullName evidence="1">DUF72 domain-containing protein</fullName>
    </submittedName>
</protein>
<name>A0A5M6CSZ2_9BACT</name>
<dbReference type="SUPFAM" id="SSF117396">
    <property type="entry name" value="TM1631-like"/>
    <property type="match status" value="1"/>
</dbReference>
<gene>
    <name evidence="1" type="ORF">F0919_00340</name>
</gene>
<dbReference type="EMBL" id="VWSH01000001">
    <property type="protein sequence ID" value="KAA5536155.1"/>
    <property type="molecule type" value="Genomic_DNA"/>
</dbReference>
<dbReference type="AlphaFoldDB" id="A0A5M6CSZ2"/>
<evidence type="ECO:0000313" key="2">
    <source>
        <dbReference type="Proteomes" id="UP000323632"/>
    </source>
</evidence>